<proteinExistence type="inferred from homology"/>
<gene>
    <name evidence="8 12" type="primary">ihfB</name>
    <name evidence="8" type="synonym">himD</name>
    <name evidence="12" type="ORF">CNECB9_2370057</name>
</gene>
<dbReference type="SUPFAM" id="SSF47729">
    <property type="entry name" value="IHF-like DNA-binding proteins"/>
    <property type="match status" value="1"/>
</dbReference>
<dbReference type="GO" id="GO:0030527">
    <property type="term" value="F:structural constituent of chromatin"/>
    <property type="evidence" value="ECO:0007669"/>
    <property type="project" value="InterPro"/>
</dbReference>
<dbReference type="EMBL" id="FMSH01000154">
    <property type="protein sequence ID" value="SCU75483.1"/>
    <property type="molecule type" value="Genomic_DNA"/>
</dbReference>
<reference evidence="12" key="1">
    <citation type="submission" date="2016-09" db="EMBL/GenBank/DDBJ databases">
        <authorList>
            <person name="Capua I."/>
            <person name="De Benedictis P."/>
            <person name="Joannis T."/>
            <person name="Lombin L.H."/>
            <person name="Cattoli G."/>
        </authorList>
    </citation>
    <scope>NUCLEOTIDE SEQUENCE</scope>
    <source>
        <strain evidence="12">B9</strain>
    </source>
</reference>
<dbReference type="GO" id="GO:0005694">
    <property type="term" value="C:chromosome"/>
    <property type="evidence" value="ECO:0007669"/>
    <property type="project" value="InterPro"/>
</dbReference>
<protein>
    <recommendedName>
        <fullName evidence="2 8">Integration host factor subunit beta</fullName>
        <shortName evidence="8">IHF-beta</shortName>
    </recommendedName>
</protein>
<evidence type="ECO:0000256" key="1">
    <source>
        <dbReference type="ARBA" id="ARBA00010529"/>
    </source>
</evidence>
<dbReference type="AlphaFoldDB" id="A0A1K0IEZ3"/>
<dbReference type="GO" id="GO:0003677">
    <property type="term" value="F:DNA binding"/>
    <property type="evidence" value="ECO:0007669"/>
    <property type="project" value="UniProtKB-UniRule"/>
</dbReference>
<evidence type="ECO:0000256" key="5">
    <source>
        <dbReference type="ARBA" id="ARBA00023125"/>
    </source>
</evidence>
<feature type="compositionally biased region" description="Basic and acidic residues" evidence="11">
    <location>
        <begin position="67"/>
        <end position="94"/>
    </location>
</feature>
<dbReference type="GO" id="GO:0006355">
    <property type="term" value="P:regulation of DNA-templated transcription"/>
    <property type="evidence" value="ECO:0007669"/>
    <property type="project" value="UniProtKB-UniRule"/>
</dbReference>
<dbReference type="NCBIfam" id="TIGR00988">
    <property type="entry name" value="hip"/>
    <property type="match status" value="1"/>
</dbReference>
<dbReference type="PRINTS" id="PR01727">
    <property type="entry name" value="DNABINDINGHU"/>
</dbReference>
<dbReference type="SMART" id="SM00411">
    <property type="entry name" value="BHL"/>
    <property type="match status" value="1"/>
</dbReference>
<evidence type="ECO:0000256" key="7">
    <source>
        <dbReference type="ARBA" id="ARBA00023172"/>
    </source>
</evidence>
<dbReference type="PANTHER" id="PTHR33175">
    <property type="entry name" value="DNA-BINDING PROTEIN HU"/>
    <property type="match status" value="1"/>
</dbReference>
<evidence type="ECO:0000313" key="12">
    <source>
        <dbReference type="EMBL" id="SCU75483.1"/>
    </source>
</evidence>
<dbReference type="GO" id="GO:0006417">
    <property type="term" value="P:regulation of translation"/>
    <property type="evidence" value="ECO:0007669"/>
    <property type="project" value="UniProtKB-UniRule"/>
</dbReference>
<dbReference type="Pfam" id="PF00216">
    <property type="entry name" value="Bac_DNA_binding"/>
    <property type="match status" value="1"/>
</dbReference>
<name>A0A1K0IEZ3_CUPNE</name>
<organism evidence="12">
    <name type="scientific">Cupriavidus necator</name>
    <name type="common">Alcaligenes eutrophus</name>
    <name type="synonym">Ralstonia eutropha</name>
    <dbReference type="NCBI Taxonomy" id="106590"/>
    <lineage>
        <taxon>Bacteria</taxon>
        <taxon>Pseudomonadati</taxon>
        <taxon>Pseudomonadota</taxon>
        <taxon>Betaproteobacteria</taxon>
        <taxon>Burkholderiales</taxon>
        <taxon>Burkholderiaceae</taxon>
        <taxon>Cupriavidus</taxon>
    </lineage>
</organism>
<feature type="compositionally biased region" description="Low complexity" evidence="11">
    <location>
        <begin position="97"/>
        <end position="114"/>
    </location>
</feature>
<dbReference type="GO" id="GO:0005829">
    <property type="term" value="C:cytosol"/>
    <property type="evidence" value="ECO:0007669"/>
    <property type="project" value="TreeGrafter"/>
</dbReference>
<dbReference type="Gene3D" id="4.10.520.10">
    <property type="entry name" value="IHF-like DNA-binding proteins"/>
    <property type="match status" value="1"/>
</dbReference>
<keyword evidence="7 8" id="KW-0233">DNA recombination</keyword>
<evidence type="ECO:0000256" key="8">
    <source>
        <dbReference type="HAMAP-Rule" id="MF_00381"/>
    </source>
</evidence>
<dbReference type="InterPro" id="IPR005685">
    <property type="entry name" value="IHF_beta"/>
</dbReference>
<dbReference type="GO" id="GO:0006310">
    <property type="term" value="P:DNA recombination"/>
    <property type="evidence" value="ECO:0007669"/>
    <property type="project" value="UniProtKB-UniRule"/>
</dbReference>
<comment type="similarity">
    <text evidence="1 8 9">Belongs to the bacterial histone-like protein family.</text>
</comment>
<sequence>MPMTKSELVEKLAARFPQLLLRDADISVKTILDAMSDALADGHRIEIRGFGSFGLNKRPPRVGRNPKSGERVLVPEKRVPHFKAGKELRERVDRSQPAPQGANGNGHAAGTAQAVPGKVGQGSAPAAPAGLHEGGLNFVRS</sequence>
<keyword evidence="4 8" id="KW-0805">Transcription regulation</keyword>
<dbReference type="InterPro" id="IPR000119">
    <property type="entry name" value="Hist_DNA-bd"/>
</dbReference>
<dbReference type="PANTHER" id="PTHR33175:SF5">
    <property type="entry name" value="INTEGRATION HOST FACTOR SUBUNIT BETA"/>
    <property type="match status" value="1"/>
</dbReference>
<keyword evidence="5 8" id="KW-0238">DNA-binding</keyword>
<evidence type="ECO:0000256" key="10">
    <source>
        <dbReference type="RuleBase" id="RU003941"/>
    </source>
</evidence>
<comment type="subunit">
    <text evidence="8 10">Heterodimer of an alpha and a beta chain.</text>
</comment>
<comment type="function">
    <text evidence="8 10">This protein is one of the two subunits of integration host factor, a specific DNA-binding protein that functions in genetic recombination as well as in transcriptional and translational control.</text>
</comment>
<dbReference type="CDD" id="cd13836">
    <property type="entry name" value="IHF_B"/>
    <property type="match status" value="1"/>
</dbReference>
<evidence type="ECO:0000256" key="6">
    <source>
        <dbReference type="ARBA" id="ARBA00023163"/>
    </source>
</evidence>
<accession>A0A1K0IEZ3</accession>
<evidence type="ECO:0000256" key="11">
    <source>
        <dbReference type="SAM" id="MobiDB-lite"/>
    </source>
</evidence>
<evidence type="ECO:0000256" key="4">
    <source>
        <dbReference type="ARBA" id="ARBA00023015"/>
    </source>
</evidence>
<dbReference type="HAMAP" id="MF_00381">
    <property type="entry name" value="IHF_beta"/>
    <property type="match status" value="1"/>
</dbReference>
<evidence type="ECO:0000256" key="2">
    <source>
        <dbReference type="ARBA" id="ARBA00018700"/>
    </source>
</evidence>
<feature type="region of interest" description="Disordered" evidence="11">
    <location>
        <begin position="50"/>
        <end position="141"/>
    </location>
</feature>
<evidence type="ECO:0000256" key="9">
    <source>
        <dbReference type="RuleBase" id="RU003939"/>
    </source>
</evidence>
<dbReference type="NCBIfam" id="NF001222">
    <property type="entry name" value="PRK00199.1"/>
    <property type="match status" value="1"/>
</dbReference>
<dbReference type="InterPro" id="IPR010992">
    <property type="entry name" value="IHF-like_DNA-bd_dom_sf"/>
</dbReference>
<keyword evidence="3 8" id="KW-0810">Translation regulation</keyword>
<evidence type="ECO:0000256" key="3">
    <source>
        <dbReference type="ARBA" id="ARBA00022845"/>
    </source>
</evidence>
<keyword evidence="6 8" id="KW-0804">Transcription</keyword>